<gene>
    <name evidence="2" type="ORF">CLOSTMETH_00611</name>
</gene>
<dbReference type="EMBL" id="ACEC01000025">
    <property type="protein sequence ID" value="EEG31715.1"/>
    <property type="molecule type" value="Genomic_DNA"/>
</dbReference>
<dbReference type="AlphaFoldDB" id="C0E9W0"/>
<accession>C0E9W0</accession>
<evidence type="ECO:0000313" key="2">
    <source>
        <dbReference type="EMBL" id="EEG31715.1"/>
    </source>
</evidence>
<dbReference type="HOGENOM" id="CLU_410895_0_0_9"/>
<keyword evidence="3" id="KW-1185">Reference proteome</keyword>
<name>C0E9W0_9FIRM</name>
<reference evidence="2 3" key="2">
    <citation type="submission" date="2009-02" db="EMBL/GenBank/DDBJ databases">
        <title>Draft genome sequence of Clostridium methylpentosum (DSM 5476).</title>
        <authorList>
            <person name="Sudarsanam P."/>
            <person name="Ley R."/>
            <person name="Guruge J."/>
            <person name="Turnbaugh P.J."/>
            <person name="Mahowald M."/>
            <person name="Liep D."/>
            <person name="Gordon J."/>
        </authorList>
    </citation>
    <scope>NUCLEOTIDE SEQUENCE [LARGE SCALE GENOMIC DNA]</scope>
    <source>
        <strain evidence="2 3">DSM 5476</strain>
    </source>
</reference>
<organism evidence="2 3">
    <name type="scientific">[Clostridium] methylpentosum DSM 5476</name>
    <dbReference type="NCBI Taxonomy" id="537013"/>
    <lineage>
        <taxon>Bacteria</taxon>
        <taxon>Bacillati</taxon>
        <taxon>Bacillota</taxon>
        <taxon>Clostridia</taxon>
        <taxon>Eubacteriales</taxon>
        <taxon>Oscillospiraceae</taxon>
        <taxon>Oscillospiraceae incertae sedis</taxon>
    </lineage>
</organism>
<evidence type="ECO:0000259" key="1">
    <source>
        <dbReference type="Pfam" id="PF00535"/>
    </source>
</evidence>
<keyword evidence="2" id="KW-0328">Glycosyltransferase</keyword>
<dbReference type="EC" id="2.4.-.-" evidence="2"/>
<proteinExistence type="predicted"/>
<dbReference type="InterPro" id="IPR001173">
    <property type="entry name" value="Glyco_trans_2-like"/>
</dbReference>
<dbReference type="STRING" id="537013.CLOSTMETH_00611"/>
<dbReference type="GO" id="GO:0016757">
    <property type="term" value="F:glycosyltransferase activity"/>
    <property type="evidence" value="ECO:0007669"/>
    <property type="project" value="UniProtKB-KW"/>
</dbReference>
<keyword evidence="2" id="KW-0808">Transferase</keyword>
<reference evidence="2 3" key="1">
    <citation type="submission" date="2009-01" db="EMBL/GenBank/DDBJ databases">
        <authorList>
            <person name="Fulton L."/>
            <person name="Clifton S."/>
            <person name="Fulton B."/>
            <person name="Xu J."/>
            <person name="Minx P."/>
            <person name="Pepin K.H."/>
            <person name="Johnson M."/>
            <person name="Bhonagiri V."/>
            <person name="Nash W.E."/>
            <person name="Mardis E.R."/>
            <person name="Wilson R.K."/>
        </authorList>
    </citation>
    <scope>NUCLEOTIDE SEQUENCE [LARGE SCALE GENOMIC DNA]</scope>
    <source>
        <strain evidence="2 3">DSM 5476</strain>
    </source>
</reference>
<dbReference type="SUPFAM" id="SSF53448">
    <property type="entry name" value="Nucleotide-diphospho-sugar transferases"/>
    <property type="match status" value="1"/>
</dbReference>
<comment type="caution">
    <text evidence="2">The sequence shown here is derived from an EMBL/GenBank/DDBJ whole genome shotgun (WGS) entry which is preliminary data.</text>
</comment>
<dbReference type="Pfam" id="PF00535">
    <property type="entry name" value="Glycos_transf_2"/>
    <property type="match status" value="1"/>
</dbReference>
<dbReference type="eggNOG" id="COG0463">
    <property type="taxonomic scope" value="Bacteria"/>
</dbReference>
<sequence>MKKPEIGLSAGSFSGPCAALLSQLNLKPGLLIDFGGRLSSMQADLPNSISGYKTIAFDDELPVPSTAIETARKQINDSQDQPVAAIAAIDFLNHCADADEWLALFAELAERFHCPFLCGVPNSSNKKLIFDLLDVRGTHIQSSPLLGQTRFFTESVLLGLTKQHGFQPAGKSDLCLSDEELTACEPDDIFSASGSITHSYLEWLKQFTDPNAETAFFFRAFEKAEHAEPAPVQTGEETPFLSIVTRTQGKRIDALEETLLCLTAQTNTDFELLLLGHNVEPSDRAAVLDLVSQTPAWLQQRIQYIDVTGGTRTTPLNVGFTKARGDYVVILDDDDLVTDDWVDSFYQLSLKSPGSILHAYGVAQEWQTIQNKNNDTALRAIGSPDRIYCRDFNLLEQLNLNTCPTMTYACPRYAYQTLGIHFNEDLTTTEDWDFLMRTAFVCGVADIPVVTSIYRLWKNNENSQTLHNRKEWLTNEKMIKKQFNQMPIVFPAGFFNKEAKSKNKSDFQSRQYRTSDSVLYLDHGKGFNQDCILLGQDRPEMEWTVGFPIAESLPEVTAVRFDPMDQGMFWMRKFEIHFTFTDGTKEIRSFQKSAHNGVSIKDSVLFYKDDPQILIHFQTPKKLKSVKAKFEIDFYIPDEVWKKAFLQPNWKLSRLYRFALKLKQKLFR</sequence>
<dbReference type="Gene3D" id="3.90.550.10">
    <property type="entry name" value="Spore Coat Polysaccharide Biosynthesis Protein SpsA, Chain A"/>
    <property type="match status" value="1"/>
</dbReference>
<feature type="domain" description="Glycosyltransferase 2-like" evidence="1">
    <location>
        <begin position="252"/>
        <end position="351"/>
    </location>
</feature>
<dbReference type="CDD" id="cd00761">
    <property type="entry name" value="Glyco_tranf_GTA_type"/>
    <property type="match status" value="1"/>
</dbReference>
<dbReference type="Proteomes" id="UP000003340">
    <property type="component" value="Unassembled WGS sequence"/>
</dbReference>
<protein>
    <submittedName>
        <fullName evidence="2">Glycosyltransferase, group 2 family protein</fullName>
        <ecNumber evidence="2">2.4.-.-</ecNumber>
    </submittedName>
</protein>
<dbReference type="InterPro" id="IPR029044">
    <property type="entry name" value="Nucleotide-diphossugar_trans"/>
</dbReference>
<evidence type="ECO:0000313" key="3">
    <source>
        <dbReference type="Proteomes" id="UP000003340"/>
    </source>
</evidence>